<dbReference type="InterPro" id="IPR010131">
    <property type="entry name" value="MdtP/NodT-like"/>
</dbReference>
<evidence type="ECO:0000313" key="3">
    <source>
        <dbReference type="EMBL" id="CAR54291.1"/>
    </source>
</evidence>
<sequence length="442" mass="47788">MESLWVPIWGYTMSFVFRTLRMPRAGRRAPVPWVALLVAGAVHAQPSPLTLDAALQSATDRSASMQAAQASVLARSEAAVKAGQLPDPMLKAGIDNLPINGGQRFTVGQDFMTMRRIGIEQEWVSGDKRRLRTALADEQVGRERAGYLVQLAAVRRQTATAWLDAIYAKQALALQQALLGHMNHELDATQASYRGAKASAGDVVQARAMLAQTQDQVLKAQQAYRTALIALARWTAVPVTDVAGTPPAPESFVSALPPDELRLSQPALVAAADDIAVAEADAAVANSERSPNWTWEIAYQQRGGAYSNMVSIGVSIPLPLNRKNRQNRDVAEKAALATKARLMYEDTLRQVQADIRTQSDTLASGRERIANLSAALLPAADQHVQLATAAYRAGTGPLADTFAARRAQLEAQLQVLDLRRDVSQTWAQLEYQVVPSAMAAAQ</sequence>
<feature type="signal peptide" evidence="2">
    <location>
        <begin position="1"/>
        <end position="44"/>
    </location>
</feature>
<reference evidence="3 4" key="1">
    <citation type="journal article" date="2009" name="J. Bacteriol.">
        <title>The genome of Burkholderia cenocepacia J2315, an epidemic pathogen of cystic fibrosis patients.</title>
        <authorList>
            <person name="Holden M.T."/>
            <person name="Seth-Smith H.M."/>
            <person name="Crossman L.C."/>
            <person name="Sebaihia M."/>
            <person name="Bentley S.D."/>
            <person name="Cerdeno-Tarraga A.M."/>
            <person name="Thomson N.R."/>
            <person name="Bason N."/>
            <person name="Quail M.A."/>
            <person name="Sharp S."/>
            <person name="Cherevach I."/>
            <person name="Churcher C."/>
            <person name="Goodhead I."/>
            <person name="Hauser H."/>
            <person name="Holroyd N."/>
            <person name="Mungall K."/>
            <person name="Scott P."/>
            <person name="Walker D."/>
            <person name="White B."/>
            <person name="Rose H."/>
            <person name="Iversen P."/>
            <person name="Mil-Homens D."/>
            <person name="Rocha E.P."/>
            <person name="Fialho A.M."/>
            <person name="Baldwin A."/>
            <person name="Dowson C."/>
            <person name="Barrell B.G."/>
            <person name="Govan J.R."/>
            <person name="Vandamme P."/>
            <person name="Hart C.A."/>
            <person name="Mahenthiralingam E."/>
            <person name="Parkhill J."/>
        </authorList>
    </citation>
    <scope>NUCLEOTIDE SEQUENCE [LARGE SCALE GENOMIC DNA]</scope>
    <source>
        <strain evidence="4">ATCC BAA-245 / DSM 16553 / LMG 16656 / NCTC 13227 / J2315 / CF5610</strain>
    </source>
</reference>
<dbReference type="PANTHER" id="PTHR30203">
    <property type="entry name" value="OUTER MEMBRANE CATION EFFLUX PROTEIN"/>
    <property type="match status" value="1"/>
</dbReference>
<dbReference type="Pfam" id="PF02321">
    <property type="entry name" value="OEP"/>
    <property type="match status" value="2"/>
</dbReference>
<dbReference type="EMBL" id="AM747721">
    <property type="protein sequence ID" value="CAR54291.1"/>
    <property type="molecule type" value="Genomic_DNA"/>
</dbReference>
<dbReference type="HOGENOM" id="CLU_012817_15_1_4"/>
<organism evidence="3 4">
    <name type="scientific">Burkholderia cenocepacia (strain ATCC BAA-245 / DSM 16553 / LMG 16656 / NCTC 13227 / J2315 / CF5610)</name>
    <name type="common">Burkholderia cepacia (strain J2315)</name>
    <dbReference type="NCBI Taxonomy" id="216591"/>
    <lineage>
        <taxon>Bacteria</taxon>
        <taxon>Pseudomonadati</taxon>
        <taxon>Pseudomonadota</taxon>
        <taxon>Betaproteobacteria</taxon>
        <taxon>Burkholderiales</taxon>
        <taxon>Burkholderiaceae</taxon>
        <taxon>Burkholderia</taxon>
        <taxon>Burkholderia cepacia complex</taxon>
    </lineage>
</organism>
<dbReference type="Proteomes" id="UP000001035">
    <property type="component" value="Chromosome 2"/>
</dbReference>
<evidence type="ECO:0000256" key="1">
    <source>
        <dbReference type="ARBA" id="ARBA00007613"/>
    </source>
</evidence>
<comment type="similarity">
    <text evidence="1">Belongs to the outer membrane factor (OMF) (TC 1.B.17) family.</text>
</comment>
<dbReference type="InterPro" id="IPR003423">
    <property type="entry name" value="OMP_efflux"/>
</dbReference>
<keyword evidence="2" id="KW-0732">Signal</keyword>
<name>B4EJF6_BURCJ</name>
<dbReference type="Gene3D" id="1.20.1600.10">
    <property type="entry name" value="Outer membrane efflux proteins (OEP)"/>
    <property type="match status" value="1"/>
</dbReference>
<dbReference type="KEGG" id="bcj:BCAM0433"/>
<protein>
    <submittedName>
        <fullName evidence="3">Efflux system outer membrane protein</fullName>
    </submittedName>
</protein>
<keyword evidence="4" id="KW-1185">Reference proteome</keyword>
<accession>B4EJF6</accession>
<gene>
    <name evidence="3" type="ORF">BCAM0433</name>
</gene>
<evidence type="ECO:0000256" key="2">
    <source>
        <dbReference type="SAM" id="SignalP"/>
    </source>
</evidence>
<feature type="chain" id="PRO_5002801549" evidence="2">
    <location>
        <begin position="45"/>
        <end position="442"/>
    </location>
</feature>
<proteinExistence type="inferred from homology"/>
<dbReference type="PANTHER" id="PTHR30203:SF24">
    <property type="entry name" value="BLR4935 PROTEIN"/>
    <property type="match status" value="1"/>
</dbReference>
<dbReference type="GO" id="GO:0015562">
    <property type="term" value="F:efflux transmembrane transporter activity"/>
    <property type="evidence" value="ECO:0007669"/>
    <property type="project" value="InterPro"/>
</dbReference>
<dbReference type="AlphaFoldDB" id="B4EJF6"/>
<dbReference type="eggNOG" id="COG1538">
    <property type="taxonomic scope" value="Bacteria"/>
</dbReference>
<dbReference type="SUPFAM" id="SSF56954">
    <property type="entry name" value="Outer membrane efflux proteins (OEP)"/>
    <property type="match status" value="1"/>
</dbReference>
<evidence type="ECO:0000313" key="4">
    <source>
        <dbReference type="Proteomes" id="UP000001035"/>
    </source>
</evidence>